<dbReference type="EMBL" id="CAJOAY010001557">
    <property type="protein sequence ID" value="CAF3858287.1"/>
    <property type="molecule type" value="Genomic_DNA"/>
</dbReference>
<evidence type="ECO:0000313" key="3">
    <source>
        <dbReference type="Proteomes" id="UP000663881"/>
    </source>
</evidence>
<organism evidence="2 3">
    <name type="scientific">Adineta steineri</name>
    <dbReference type="NCBI Taxonomy" id="433720"/>
    <lineage>
        <taxon>Eukaryota</taxon>
        <taxon>Metazoa</taxon>
        <taxon>Spiralia</taxon>
        <taxon>Gnathifera</taxon>
        <taxon>Rotifera</taxon>
        <taxon>Eurotatoria</taxon>
        <taxon>Bdelloidea</taxon>
        <taxon>Adinetida</taxon>
        <taxon>Adinetidae</taxon>
        <taxon>Adineta</taxon>
    </lineage>
</organism>
<reference evidence="2" key="1">
    <citation type="submission" date="2021-02" db="EMBL/GenBank/DDBJ databases">
        <authorList>
            <person name="Nowell W R."/>
        </authorList>
    </citation>
    <scope>NUCLEOTIDE SEQUENCE</scope>
</reference>
<sequence length="143" mass="16189">MANFPSFDEYYLPRLQSRLNENVGRMEQVVNRAKEMDADAAERLLNEACGQLLSSVTHEVNEIKTSIKQIGETCTSPEDRQRYVLFVRGAATGIQSSQTLFGTIFLHINNLVTTVVDWIRRGVSWVVNVVKDTFAAIRSFFSN</sequence>
<proteinExistence type="predicted"/>
<evidence type="ECO:0000313" key="2">
    <source>
        <dbReference type="EMBL" id="CAF3858287.1"/>
    </source>
</evidence>
<accession>A0A819EXR1</accession>
<dbReference type="EMBL" id="CAJNON010000666">
    <property type="protein sequence ID" value="CAF1349316.1"/>
    <property type="molecule type" value="Genomic_DNA"/>
</dbReference>
<evidence type="ECO:0000313" key="1">
    <source>
        <dbReference type="EMBL" id="CAF1349316.1"/>
    </source>
</evidence>
<dbReference type="Proteomes" id="UP000663881">
    <property type="component" value="Unassembled WGS sequence"/>
</dbReference>
<name>A0A819EXR1_9BILA</name>
<dbReference type="Proteomes" id="UP000663891">
    <property type="component" value="Unassembled WGS sequence"/>
</dbReference>
<gene>
    <name evidence="2" type="ORF">OKA104_LOCUS21892</name>
    <name evidence="1" type="ORF">VCS650_LOCUS33678</name>
</gene>
<protein>
    <submittedName>
        <fullName evidence="2">Uncharacterized protein</fullName>
    </submittedName>
</protein>
<comment type="caution">
    <text evidence="2">The sequence shown here is derived from an EMBL/GenBank/DDBJ whole genome shotgun (WGS) entry which is preliminary data.</text>
</comment>
<dbReference type="AlphaFoldDB" id="A0A819EXR1"/>